<accession>A0A7J5XUU6</accession>
<sequence length="121" mass="13344">MLQGWWQHCSTMPRFTISSIWSLKPNSATSFSPAAFGGRKPGGKQTRVILDVFRGLTHQGVHVSLGVVEEASFPTDQVQGVHQVRPTQVLRARSGPGARQRDQHQNQQGHGLEPQSRHALS</sequence>
<evidence type="ECO:0000313" key="2">
    <source>
        <dbReference type="EMBL" id="KAF3840563.1"/>
    </source>
</evidence>
<feature type="region of interest" description="Disordered" evidence="1">
    <location>
        <begin position="77"/>
        <end position="121"/>
    </location>
</feature>
<evidence type="ECO:0000256" key="1">
    <source>
        <dbReference type="SAM" id="MobiDB-lite"/>
    </source>
</evidence>
<gene>
    <name evidence="2" type="ORF">F7725_006425</name>
</gene>
<evidence type="ECO:0000313" key="3">
    <source>
        <dbReference type="Proteomes" id="UP000518266"/>
    </source>
</evidence>
<protein>
    <submittedName>
        <fullName evidence="2">Uncharacterized protein</fullName>
    </submittedName>
</protein>
<name>A0A7J5XUU6_DISMA</name>
<comment type="caution">
    <text evidence="2">The sequence shown here is derived from an EMBL/GenBank/DDBJ whole genome shotgun (WGS) entry which is preliminary data.</text>
</comment>
<dbReference type="EMBL" id="JAAKFY010000020">
    <property type="protein sequence ID" value="KAF3840563.1"/>
    <property type="molecule type" value="Genomic_DNA"/>
</dbReference>
<organism evidence="2 3">
    <name type="scientific">Dissostichus mawsoni</name>
    <name type="common">Antarctic cod</name>
    <dbReference type="NCBI Taxonomy" id="36200"/>
    <lineage>
        <taxon>Eukaryota</taxon>
        <taxon>Metazoa</taxon>
        <taxon>Chordata</taxon>
        <taxon>Craniata</taxon>
        <taxon>Vertebrata</taxon>
        <taxon>Euteleostomi</taxon>
        <taxon>Actinopterygii</taxon>
        <taxon>Neopterygii</taxon>
        <taxon>Teleostei</taxon>
        <taxon>Neoteleostei</taxon>
        <taxon>Acanthomorphata</taxon>
        <taxon>Eupercaria</taxon>
        <taxon>Perciformes</taxon>
        <taxon>Notothenioidei</taxon>
        <taxon>Nototheniidae</taxon>
        <taxon>Dissostichus</taxon>
    </lineage>
</organism>
<reference evidence="2 3" key="1">
    <citation type="submission" date="2020-03" db="EMBL/GenBank/DDBJ databases">
        <title>Dissostichus mawsoni Genome sequencing and assembly.</title>
        <authorList>
            <person name="Park H."/>
        </authorList>
    </citation>
    <scope>NUCLEOTIDE SEQUENCE [LARGE SCALE GENOMIC DNA]</scope>
    <source>
        <strain evidence="2">DM0001</strain>
        <tissue evidence="2">Muscle</tissue>
    </source>
</reference>
<proteinExistence type="predicted"/>
<dbReference type="AlphaFoldDB" id="A0A7J5XUU6"/>
<keyword evidence="3" id="KW-1185">Reference proteome</keyword>
<dbReference type="Proteomes" id="UP000518266">
    <property type="component" value="Unassembled WGS sequence"/>
</dbReference>